<keyword evidence="3" id="KW-1185">Reference proteome</keyword>
<gene>
    <name evidence="2" type="ORF">E2C01_007840</name>
</gene>
<dbReference type="Proteomes" id="UP000324222">
    <property type="component" value="Unassembled WGS sequence"/>
</dbReference>
<protein>
    <submittedName>
        <fullName evidence="2">Uncharacterized protein</fullName>
    </submittedName>
</protein>
<feature type="region of interest" description="Disordered" evidence="1">
    <location>
        <begin position="100"/>
        <end position="123"/>
    </location>
</feature>
<accession>A0A5B7CZ63</accession>
<evidence type="ECO:0000313" key="2">
    <source>
        <dbReference type="EMBL" id="MPC15057.1"/>
    </source>
</evidence>
<dbReference type="AlphaFoldDB" id="A0A5B7CZ63"/>
<name>A0A5B7CZ63_PORTR</name>
<comment type="caution">
    <text evidence="2">The sequence shown here is derived from an EMBL/GenBank/DDBJ whole genome shotgun (WGS) entry which is preliminary data.</text>
</comment>
<evidence type="ECO:0000313" key="3">
    <source>
        <dbReference type="Proteomes" id="UP000324222"/>
    </source>
</evidence>
<feature type="region of interest" description="Disordered" evidence="1">
    <location>
        <begin position="1"/>
        <end position="23"/>
    </location>
</feature>
<dbReference type="EMBL" id="VSRR010000399">
    <property type="protein sequence ID" value="MPC15057.1"/>
    <property type="molecule type" value="Genomic_DNA"/>
</dbReference>
<feature type="compositionally biased region" description="Basic and acidic residues" evidence="1">
    <location>
        <begin position="114"/>
        <end position="123"/>
    </location>
</feature>
<organism evidence="2 3">
    <name type="scientific">Portunus trituberculatus</name>
    <name type="common">Swimming crab</name>
    <name type="synonym">Neptunus trituberculatus</name>
    <dbReference type="NCBI Taxonomy" id="210409"/>
    <lineage>
        <taxon>Eukaryota</taxon>
        <taxon>Metazoa</taxon>
        <taxon>Ecdysozoa</taxon>
        <taxon>Arthropoda</taxon>
        <taxon>Crustacea</taxon>
        <taxon>Multicrustacea</taxon>
        <taxon>Malacostraca</taxon>
        <taxon>Eumalacostraca</taxon>
        <taxon>Eucarida</taxon>
        <taxon>Decapoda</taxon>
        <taxon>Pleocyemata</taxon>
        <taxon>Brachyura</taxon>
        <taxon>Eubrachyura</taxon>
        <taxon>Portunoidea</taxon>
        <taxon>Portunidae</taxon>
        <taxon>Portuninae</taxon>
        <taxon>Portunus</taxon>
    </lineage>
</organism>
<reference evidence="2 3" key="1">
    <citation type="submission" date="2019-05" db="EMBL/GenBank/DDBJ databases">
        <title>Another draft genome of Portunus trituberculatus and its Hox gene families provides insights of decapod evolution.</title>
        <authorList>
            <person name="Jeong J.-H."/>
            <person name="Song I."/>
            <person name="Kim S."/>
            <person name="Choi T."/>
            <person name="Kim D."/>
            <person name="Ryu S."/>
            <person name="Kim W."/>
        </authorList>
    </citation>
    <scope>NUCLEOTIDE SEQUENCE [LARGE SCALE GENOMIC DNA]</scope>
    <source>
        <tissue evidence="2">Muscle</tissue>
    </source>
</reference>
<sequence>MSTKWGASAGSEEAVSNPRSQPGITAAQRFAWNVTAGRESVTIVTLNEIWWCGDAQLNTPSSPDIVPSSRGHDLPSAPAPFPCLAASQTHGYGATLRAAHQQGTHTPQLGPYRRHTDTIRNDN</sequence>
<evidence type="ECO:0000256" key="1">
    <source>
        <dbReference type="SAM" id="MobiDB-lite"/>
    </source>
</evidence>
<proteinExistence type="predicted"/>